<evidence type="ECO:0000313" key="3">
    <source>
        <dbReference type="EMBL" id="EAZ82206.1"/>
    </source>
</evidence>
<keyword evidence="4" id="KW-1185">Reference proteome</keyword>
<dbReference type="HOGENOM" id="CLU_100971_1_0_10"/>
<dbReference type="eggNOG" id="COG3047">
    <property type="taxonomic scope" value="Bacteria"/>
</dbReference>
<dbReference type="Proteomes" id="UP000003919">
    <property type="component" value="Unassembled WGS sequence"/>
</dbReference>
<dbReference type="InterPro" id="IPR025665">
    <property type="entry name" value="Beta-barrel_OMP_2"/>
</dbReference>
<comment type="caution">
    <text evidence="3">The sequence shown here is derived from an EMBL/GenBank/DDBJ whole genome shotgun (WGS) entry which is preliminary data.</text>
</comment>
<keyword evidence="1" id="KW-0732">Signal</keyword>
<feature type="chain" id="PRO_5002653431" description="Outer membrane protein beta-barrel domain-containing protein" evidence="1">
    <location>
        <begin position="21"/>
        <end position="229"/>
    </location>
</feature>
<dbReference type="AlphaFoldDB" id="A3HVN4"/>
<evidence type="ECO:0000313" key="4">
    <source>
        <dbReference type="Proteomes" id="UP000003919"/>
    </source>
</evidence>
<sequence length="229" mass="25601">MKKLLILLTLSQLFIFTANAQIEKGSILIGGKLNFNNSNSDQWFGDLPNTSGRESKSIEFNFHPQIGYTLGNNWTLGTMLIFKAGKTVVNQNSSTSSSSTSDRLTTNDHAFGGALFIRKYFPFGEKFSGFAEFNSGSVWQNHESNYERTDSEATISETKYNELQSNMLAGIAYFPKNWLAVELSSNLLSFTHSKRKNEDNIQKANSNKFDFGMSTSSINLGVSFFLNNK</sequence>
<dbReference type="SUPFAM" id="SSF56925">
    <property type="entry name" value="OMPA-like"/>
    <property type="match status" value="1"/>
</dbReference>
<evidence type="ECO:0000256" key="1">
    <source>
        <dbReference type="SAM" id="SignalP"/>
    </source>
</evidence>
<dbReference type="EMBL" id="AAXU02000001">
    <property type="protein sequence ID" value="EAZ82206.1"/>
    <property type="molecule type" value="Genomic_DNA"/>
</dbReference>
<evidence type="ECO:0000259" key="2">
    <source>
        <dbReference type="Pfam" id="PF13568"/>
    </source>
</evidence>
<accession>A3HVN4</accession>
<dbReference type="Pfam" id="PF13568">
    <property type="entry name" value="OMP_b-brl_2"/>
    <property type="match status" value="1"/>
</dbReference>
<dbReference type="RefSeq" id="WP_008198320.1">
    <property type="nucleotide sequence ID" value="NZ_CM001023.1"/>
</dbReference>
<name>A3HVN4_9BACT</name>
<gene>
    <name evidence="3" type="ORF">ALPR1_03155</name>
</gene>
<dbReference type="InterPro" id="IPR011250">
    <property type="entry name" value="OMP/PagP_B-barrel"/>
</dbReference>
<feature type="domain" description="Outer membrane protein beta-barrel" evidence="2">
    <location>
        <begin position="20"/>
        <end position="193"/>
    </location>
</feature>
<dbReference type="STRING" id="388413.ALPR1_03155"/>
<feature type="signal peptide" evidence="1">
    <location>
        <begin position="1"/>
        <end position="20"/>
    </location>
</feature>
<protein>
    <recommendedName>
        <fullName evidence="2">Outer membrane protein beta-barrel domain-containing protein</fullName>
    </recommendedName>
</protein>
<proteinExistence type="predicted"/>
<reference evidence="3 4" key="1">
    <citation type="journal article" date="2011" name="J. Bacteriol.">
        <title>Complete genome sequence of Algoriphagus sp. PR1, bacterial prey of a colony-forming choanoflagellate.</title>
        <authorList>
            <person name="Alegado R.A."/>
            <person name="Ferriera S."/>
            <person name="Nusbaum C."/>
            <person name="Young S.K."/>
            <person name="Zeng Q."/>
            <person name="Imamovic A."/>
            <person name="Fairclough S.R."/>
            <person name="King N."/>
        </authorList>
    </citation>
    <scope>NUCLEOTIDE SEQUENCE [LARGE SCALE GENOMIC DNA]</scope>
    <source>
        <strain evidence="3 4">PR1</strain>
    </source>
</reference>
<dbReference type="OrthoDB" id="945117at2"/>
<organism evidence="3 4">
    <name type="scientific">Algoriphagus machipongonensis</name>
    <dbReference type="NCBI Taxonomy" id="388413"/>
    <lineage>
        <taxon>Bacteria</taxon>
        <taxon>Pseudomonadati</taxon>
        <taxon>Bacteroidota</taxon>
        <taxon>Cytophagia</taxon>
        <taxon>Cytophagales</taxon>
        <taxon>Cyclobacteriaceae</taxon>
        <taxon>Algoriphagus</taxon>
    </lineage>
</organism>